<gene>
    <name evidence="1" type="ORF">V6N12_056729</name>
</gene>
<dbReference type="EMBL" id="JBBPBM010000030">
    <property type="protein sequence ID" value="KAK8535200.1"/>
    <property type="molecule type" value="Genomic_DNA"/>
</dbReference>
<evidence type="ECO:0000313" key="2">
    <source>
        <dbReference type="Proteomes" id="UP001472677"/>
    </source>
</evidence>
<accession>A0ABR2DBW6</accession>
<comment type="caution">
    <text evidence="1">The sequence shown here is derived from an EMBL/GenBank/DDBJ whole genome shotgun (WGS) entry which is preliminary data.</text>
</comment>
<keyword evidence="2" id="KW-1185">Reference proteome</keyword>
<reference evidence="1 2" key="1">
    <citation type="journal article" date="2024" name="G3 (Bethesda)">
        <title>Genome assembly of Hibiscus sabdariffa L. provides insights into metabolisms of medicinal natural products.</title>
        <authorList>
            <person name="Kim T."/>
        </authorList>
    </citation>
    <scope>NUCLEOTIDE SEQUENCE [LARGE SCALE GENOMIC DNA]</scope>
    <source>
        <strain evidence="1">TK-2024</strain>
        <tissue evidence="1">Old leaves</tissue>
    </source>
</reference>
<sequence>MTSLLHVRPAMWSAPSQDWSKLNINVARREIDGQASCEGVVRDSNCACWILVPMQPSLCSLSILRFKLSEILMEKKMVEVKASAMEFQRPVLECEKKRDDFRNKRLKLAGELQLHIAHARRRMAKSLRRDLYADRSVRPIDDYRDASTVTMGSLGHFLLEHDHIITKRWKGFRV</sequence>
<evidence type="ECO:0000313" key="1">
    <source>
        <dbReference type="EMBL" id="KAK8535200.1"/>
    </source>
</evidence>
<dbReference type="Proteomes" id="UP001472677">
    <property type="component" value="Unassembled WGS sequence"/>
</dbReference>
<name>A0ABR2DBW6_9ROSI</name>
<protein>
    <submittedName>
        <fullName evidence="1">Uncharacterized protein</fullName>
    </submittedName>
</protein>
<organism evidence="1 2">
    <name type="scientific">Hibiscus sabdariffa</name>
    <name type="common">roselle</name>
    <dbReference type="NCBI Taxonomy" id="183260"/>
    <lineage>
        <taxon>Eukaryota</taxon>
        <taxon>Viridiplantae</taxon>
        <taxon>Streptophyta</taxon>
        <taxon>Embryophyta</taxon>
        <taxon>Tracheophyta</taxon>
        <taxon>Spermatophyta</taxon>
        <taxon>Magnoliopsida</taxon>
        <taxon>eudicotyledons</taxon>
        <taxon>Gunneridae</taxon>
        <taxon>Pentapetalae</taxon>
        <taxon>rosids</taxon>
        <taxon>malvids</taxon>
        <taxon>Malvales</taxon>
        <taxon>Malvaceae</taxon>
        <taxon>Malvoideae</taxon>
        <taxon>Hibiscus</taxon>
    </lineage>
</organism>
<proteinExistence type="predicted"/>